<accession>A0A5C6FWT0</accession>
<gene>
    <name evidence="2" type="ORF">V7x_24070</name>
</gene>
<evidence type="ECO:0000313" key="2">
    <source>
        <dbReference type="EMBL" id="TWU66836.1"/>
    </source>
</evidence>
<feature type="region of interest" description="Disordered" evidence="1">
    <location>
        <begin position="51"/>
        <end position="73"/>
    </location>
</feature>
<dbReference type="EMBL" id="SJPZ01000001">
    <property type="protein sequence ID" value="TWU66836.1"/>
    <property type="molecule type" value="Genomic_DNA"/>
</dbReference>
<dbReference type="AlphaFoldDB" id="A0A5C6FWT0"/>
<name>A0A5C6FWT0_9PLAN</name>
<sequence length="73" mass="8502">MRNYPRCLMAETPQKADNLDFAATEWIAMNTERRAYRSDISDEQWQFIGPEPVRLTPPSHLGQPRQVDLREGV</sequence>
<evidence type="ECO:0000313" key="3">
    <source>
        <dbReference type="Proteomes" id="UP000316476"/>
    </source>
</evidence>
<reference evidence="2 3" key="1">
    <citation type="submission" date="2019-02" db="EMBL/GenBank/DDBJ databases">
        <title>Deep-cultivation of Planctomycetes and their phenomic and genomic characterization uncovers novel biology.</title>
        <authorList>
            <person name="Wiegand S."/>
            <person name="Jogler M."/>
            <person name="Boedeker C."/>
            <person name="Pinto D."/>
            <person name="Vollmers J."/>
            <person name="Rivas-Marin E."/>
            <person name="Kohn T."/>
            <person name="Peeters S.H."/>
            <person name="Heuer A."/>
            <person name="Rast P."/>
            <person name="Oberbeckmann S."/>
            <person name="Bunk B."/>
            <person name="Jeske O."/>
            <person name="Meyerdierks A."/>
            <person name="Storesund J.E."/>
            <person name="Kallscheuer N."/>
            <person name="Luecker S."/>
            <person name="Lage O.M."/>
            <person name="Pohl T."/>
            <person name="Merkel B.J."/>
            <person name="Hornburger P."/>
            <person name="Mueller R.-W."/>
            <person name="Bruemmer F."/>
            <person name="Labrenz M."/>
            <person name="Spormann A.M."/>
            <person name="Op Den Camp H."/>
            <person name="Overmann J."/>
            <person name="Amann R."/>
            <person name="Jetten M.S.M."/>
            <person name="Mascher T."/>
            <person name="Medema M.H."/>
            <person name="Devos D.P."/>
            <person name="Kaster A.-K."/>
            <person name="Ovreas L."/>
            <person name="Rohde M."/>
            <person name="Galperin M.Y."/>
            <person name="Jogler C."/>
        </authorList>
    </citation>
    <scope>NUCLEOTIDE SEQUENCE [LARGE SCALE GENOMIC DNA]</scope>
    <source>
        <strain evidence="2 3">V7</strain>
    </source>
</reference>
<dbReference type="Proteomes" id="UP000316476">
    <property type="component" value="Unassembled WGS sequence"/>
</dbReference>
<proteinExistence type="predicted"/>
<protein>
    <submittedName>
        <fullName evidence="2">Uncharacterized protein</fullName>
    </submittedName>
</protein>
<organism evidence="2 3">
    <name type="scientific">Crateriforma conspicua</name>
    <dbReference type="NCBI Taxonomy" id="2527996"/>
    <lineage>
        <taxon>Bacteria</taxon>
        <taxon>Pseudomonadati</taxon>
        <taxon>Planctomycetota</taxon>
        <taxon>Planctomycetia</taxon>
        <taxon>Planctomycetales</taxon>
        <taxon>Planctomycetaceae</taxon>
        <taxon>Crateriforma</taxon>
    </lineage>
</organism>
<comment type="caution">
    <text evidence="2">The sequence shown here is derived from an EMBL/GenBank/DDBJ whole genome shotgun (WGS) entry which is preliminary data.</text>
</comment>
<evidence type="ECO:0000256" key="1">
    <source>
        <dbReference type="SAM" id="MobiDB-lite"/>
    </source>
</evidence>